<reference evidence="1" key="1">
    <citation type="submission" date="2020-10" db="EMBL/GenBank/DDBJ databases">
        <authorList>
            <person name="Gilroy R."/>
        </authorList>
    </citation>
    <scope>NUCLEOTIDE SEQUENCE</scope>
    <source>
        <strain evidence="1">D5-748</strain>
    </source>
</reference>
<dbReference type="SUPFAM" id="SSF63411">
    <property type="entry name" value="LuxS/MPP-like metallohydrolase"/>
    <property type="match status" value="1"/>
</dbReference>
<evidence type="ECO:0008006" key="3">
    <source>
        <dbReference type="Google" id="ProtNLM"/>
    </source>
</evidence>
<accession>A0A9D9HB32</accession>
<comment type="caution">
    <text evidence="1">The sequence shown here is derived from an EMBL/GenBank/DDBJ whole genome shotgun (WGS) entry which is preliminary data.</text>
</comment>
<name>A0A9D9HB32_9BACT</name>
<dbReference type="InterPro" id="IPR011249">
    <property type="entry name" value="Metalloenz_LuxS/M16"/>
</dbReference>
<dbReference type="Gene3D" id="3.30.830.10">
    <property type="entry name" value="Metalloenzyme, LuxS/M16 peptidase-like"/>
    <property type="match status" value="2"/>
</dbReference>
<dbReference type="GO" id="GO:0046872">
    <property type="term" value="F:metal ion binding"/>
    <property type="evidence" value="ECO:0007669"/>
    <property type="project" value="InterPro"/>
</dbReference>
<evidence type="ECO:0000313" key="2">
    <source>
        <dbReference type="Proteomes" id="UP000823619"/>
    </source>
</evidence>
<gene>
    <name evidence="1" type="ORF">IAC23_02125</name>
</gene>
<reference evidence="1" key="2">
    <citation type="journal article" date="2021" name="PeerJ">
        <title>Extensive microbial diversity within the chicken gut microbiome revealed by metagenomics and culture.</title>
        <authorList>
            <person name="Gilroy R."/>
            <person name="Ravi A."/>
            <person name="Getino M."/>
            <person name="Pursley I."/>
            <person name="Horton D.L."/>
            <person name="Alikhan N.F."/>
            <person name="Baker D."/>
            <person name="Gharbi K."/>
            <person name="Hall N."/>
            <person name="Watson M."/>
            <person name="Adriaenssens E.M."/>
            <person name="Foster-Nyarko E."/>
            <person name="Jarju S."/>
            <person name="Secka A."/>
            <person name="Antonio M."/>
            <person name="Oren A."/>
            <person name="Chaudhuri R.R."/>
            <person name="La Ragione R."/>
            <person name="Hildebrand F."/>
            <person name="Pallen M.J."/>
        </authorList>
    </citation>
    <scope>NUCLEOTIDE SEQUENCE</scope>
    <source>
        <strain evidence="1">D5-748</strain>
    </source>
</reference>
<dbReference type="AlphaFoldDB" id="A0A9D9HB32"/>
<dbReference type="EMBL" id="JADIMO010000026">
    <property type="protein sequence ID" value="MBO8444479.1"/>
    <property type="molecule type" value="Genomic_DNA"/>
</dbReference>
<evidence type="ECO:0000313" key="1">
    <source>
        <dbReference type="EMBL" id="MBO8444479.1"/>
    </source>
</evidence>
<proteinExistence type="predicted"/>
<protein>
    <recommendedName>
        <fullName evidence="3">Peptidase M16 C-terminal domain-containing protein</fullName>
    </recommendedName>
</protein>
<sequence>MFFCPSVFSGQEIPSLPDDPNISRGDLPDGISYYIAVNASRKGMADYALVRKGWDAEKCRILLDSLPKFAGRAPASFLAGNGIGYGRKGYVQDLAGDVVLRFEDVRLPAGESVTDSLLLMMFDMIDAGGPSEGDAIVISGDVNRDDLLKRLQILSLMVPPRQYLPCTDSAEVWKDRDSASCGIALDRLARVPSLTISYRAPRTPGEYMGTVLPSVSERLGEELWTILRKRVEDNLVACSVPVAGLGYRYVKSSEQKGDESYSVTVMTSSDCIAGAAGALGEALSSLDRSGASVGEYTDAKKIADISLYKKSRQSEIPNSRYVDKCISSFLYGAGLASPETREQFYTKGNMPDTSGCRLFNGFASALLDSAVNLSVVCRADSAYVSCDSLLSSFNAGWRRGAGNAVRSSDAASMMNGNEDAGCVRQCPVNWSDTLRFPEPDIRSAVRRTKAVTSTGSTFWVFSNGMKVLYKKMDTDGIFYYSLLLKGGYASMRDMKNGEGAFMSDMLWLHDICGIDGKDFRHMLETAGISMHADVELSNMGISGSLPSDRLSLLMKSLLAISGDLSLDKAAAIRYLKEERLRLATLRGDVSEKMFVMDSIICRDDRYSPFKSAANLYDDLPERSTKFFKAQFSKADDGVLVFVGDMPEADFKKFLQSYMDGFKTVRRRVLKPVVSYQTVSGESTYFVDGDVPGVDVLMSAELPMNPENYMVSQVAVMALEDALTEAVHDTGMYVSVKDVFPVYPYERLCVAISAAPASIEGLPQGTVRRRPVRVLMKMRSAMTDLAAYGISPEKLSLYKSVLQNRWDSMQDDPEYWLGIISGRFAGGKDMQSRYSECISSVDAAKVQDVLQLLQDGSRIEYVTKSF</sequence>
<dbReference type="Proteomes" id="UP000823619">
    <property type="component" value="Unassembled WGS sequence"/>
</dbReference>
<organism evidence="1 2">
    <name type="scientific">Candidatus Cryptobacteroides merdavium</name>
    <dbReference type="NCBI Taxonomy" id="2840769"/>
    <lineage>
        <taxon>Bacteria</taxon>
        <taxon>Pseudomonadati</taxon>
        <taxon>Bacteroidota</taxon>
        <taxon>Bacteroidia</taxon>
        <taxon>Bacteroidales</taxon>
        <taxon>Candidatus Cryptobacteroides</taxon>
    </lineage>
</organism>